<evidence type="ECO:0000256" key="1">
    <source>
        <dbReference type="ARBA" id="ARBA00010169"/>
    </source>
</evidence>
<organism evidence="2 3">
    <name type="scientific">Thiorhodococcus minor</name>
    <dbReference type="NCBI Taxonomy" id="57489"/>
    <lineage>
        <taxon>Bacteria</taxon>
        <taxon>Pseudomonadati</taxon>
        <taxon>Pseudomonadota</taxon>
        <taxon>Gammaproteobacteria</taxon>
        <taxon>Chromatiales</taxon>
        <taxon>Chromatiaceae</taxon>
        <taxon>Thiorhodococcus</taxon>
    </lineage>
</organism>
<protein>
    <submittedName>
        <fullName evidence="2">Divalent-cation tolerance protein CutA</fullName>
    </submittedName>
</protein>
<dbReference type="GO" id="GO:0010038">
    <property type="term" value="P:response to metal ion"/>
    <property type="evidence" value="ECO:0007669"/>
    <property type="project" value="InterPro"/>
</dbReference>
<dbReference type="InterPro" id="IPR004323">
    <property type="entry name" value="Ion_tolerance_CutA"/>
</dbReference>
<dbReference type="PANTHER" id="PTHR23419:SF8">
    <property type="entry name" value="FI09726P"/>
    <property type="match status" value="1"/>
</dbReference>
<dbReference type="RefSeq" id="WP_164453945.1">
    <property type="nucleotide sequence ID" value="NZ_JAAIJQ010000052.1"/>
</dbReference>
<comment type="similarity">
    <text evidence="1">Belongs to the CutA family.</text>
</comment>
<reference evidence="2 3" key="1">
    <citation type="submission" date="2020-02" db="EMBL/GenBank/DDBJ databases">
        <title>Genome sequences of Thiorhodococcus mannitoliphagus and Thiorhodococcus minor, purple sulfur photosynthetic bacteria in the gammaproteobacterial family, Chromatiaceae.</title>
        <authorList>
            <person name="Aviles F.A."/>
            <person name="Meyer T.E."/>
            <person name="Kyndt J.A."/>
        </authorList>
    </citation>
    <scope>NUCLEOTIDE SEQUENCE [LARGE SCALE GENOMIC DNA]</scope>
    <source>
        <strain evidence="2 3">DSM 11518</strain>
    </source>
</reference>
<name>A0A6M0K2D9_9GAMM</name>
<dbReference type="AlphaFoldDB" id="A0A6M0K2D9"/>
<dbReference type="Proteomes" id="UP000483379">
    <property type="component" value="Unassembled WGS sequence"/>
</dbReference>
<evidence type="ECO:0000313" key="3">
    <source>
        <dbReference type="Proteomes" id="UP000483379"/>
    </source>
</evidence>
<comment type="caution">
    <text evidence="2">The sequence shown here is derived from an EMBL/GenBank/DDBJ whole genome shotgun (WGS) entry which is preliminary data.</text>
</comment>
<accession>A0A6M0K2D9</accession>
<proteinExistence type="inferred from homology"/>
<dbReference type="GO" id="GO:0005507">
    <property type="term" value="F:copper ion binding"/>
    <property type="evidence" value="ECO:0007669"/>
    <property type="project" value="TreeGrafter"/>
</dbReference>
<dbReference type="Pfam" id="PF03091">
    <property type="entry name" value="CutA1"/>
    <property type="match status" value="1"/>
</dbReference>
<dbReference type="EMBL" id="JAAIJQ010000052">
    <property type="protein sequence ID" value="NEV63484.1"/>
    <property type="molecule type" value="Genomic_DNA"/>
</dbReference>
<dbReference type="InterPro" id="IPR011322">
    <property type="entry name" value="N-reg_PII-like_a/b"/>
</dbReference>
<dbReference type="InterPro" id="IPR015867">
    <property type="entry name" value="N-reg_PII/ATP_PRibTrfase_C"/>
</dbReference>
<sequence>MNDDYRLMLCTCPSRETAITLARALVEEHLAACVNLLPGIRSVYRWEGRVQEDDELLLLIKTTGKRMDDLTSRLRQLHPYDVPEIIAAPISEGLDDYLSWITACTTEPKQ</sequence>
<keyword evidence="3" id="KW-1185">Reference proteome</keyword>
<dbReference type="PANTHER" id="PTHR23419">
    <property type="entry name" value="DIVALENT CATION TOLERANCE CUTA-RELATED"/>
    <property type="match status" value="1"/>
</dbReference>
<evidence type="ECO:0000313" key="2">
    <source>
        <dbReference type="EMBL" id="NEV63484.1"/>
    </source>
</evidence>
<dbReference type="Gene3D" id="3.30.70.120">
    <property type="match status" value="1"/>
</dbReference>
<dbReference type="SUPFAM" id="SSF54913">
    <property type="entry name" value="GlnB-like"/>
    <property type="match status" value="1"/>
</dbReference>
<gene>
    <name evidence="2" type="ORF">G3446_16585</name>
</gene>